<dbReference type="InterPro" id="IPR050446">
    <property type="entry name" value="FAD-oxidoreductase/Apoptosis"/>
</dbReference>
<name>A0A940MHU0_9ACTN</name>
<evidence type="ECO:0000256" key="4">
    <source>
        <dbReference type="ARBA" id="ARBA00023002"/>
    </source>
</evidence>
<dbReference type="RefSeq" id="WP_209342105.1">
    <property type="nucleotide sequence ID" value="NZ_JAGIQL010000091.1"/>
</dbReference>
<feature type="domain" description="Reductase C-terminal" evidence="6">
    <location>
        <begin position="328"/>
        <end position="406"/>
    </location>
</feature>
<protein>
    <submittedName>
        <fullName evidence="7">FAD-dependent oxidoreductase</fullName>
    </submittedName>
</protein>
<dbReference type="Proteomes" id="UP000670475">
    <property type="component" value="Unassembled WGS sequence"/>
</dbReference>
<evidence type="ECO:0000313" key="7">
    <source>
        <dbReference type="EMBL" id="MBP0459912.1"/>
    </source>
</evidence>
<gene>
    <name evidence="7" type="ORF">JFN87_20790</name>
</gene>
<dbReference type="InterPro" id="IPR023753">
    <property type="entry name" value="FAD/NAD-binding_dom"/>
</dbReference>
<dbReference type="SUPFAM" id="SSF51905">
    <property type="entry name" value="FAD/NAD(P)-binding domain"/>
    <property type="match status" value="1"/>
</dbReference>
<evidence type="ECO:0000256" key="3">
    <source>
        <dbReference type="ARBA" id="ARBA00022827"/>
    </source>
</evidence>
<dbReference type="PANTHER" id="PTHR43557:SF2">
    <property type="entry name" value="RIESKE DOMAIN-CONTAINING PROTEIN-RELATED"/>
    <property type="match status" value="1"/>
</dbReference>
<accession>A0A940MHU0</accession>
<evidence type="ECO:0000259" key="5">
    <source>
        <dbReference type="Pfam" id="PF07992"/>
    </source>
</evidence>
<proteinExistence type="predicted"/>
<sequence length="415" mass="43509">MTTPRRIVIVGAGLAGATAAATLRERGFDGEVTLFGRETHEPYELPPLSKGILLGSADEPDWVRPAGHYADHTIDLRRGTHIAALRPADHRVVEADGTEHPYDRLLLATGSRPRTLPGFDGPGVHTLRTLDDSLALRAALTAGARVVIVGAGWIGCEVAAAARTHGAEVTVVDPLPQPLLSVLGEQIGAVFRDLHAGHGVTLRLGTRATGLTAQDGANGGTQDATRVVRLDDGSELPADVVVVGAGAVPSTGLAEQAGLELAAGGIAVDAALRTSAPDVYAAGDIAAHDHPRHDGRVRVEHWSNAKEQGAHVAGNLLGGDEPYTAEPYFFSDQYDLGCEYRGLADPARDELTVRGTTASREFIAFWRRDGRVTAALNVNAWDDGDALQALVDNRAQVSAQQLAEADLGKLAAGAR</sequence>
<keyword evidence="3" id="KW-0274">FAD</keyword>
<dbReference type="Gene3D" id="3.30.390.30">
    <property type="match status" value="1"/>
</dbReference>
<dbReference type="InterPro" id="IPR028202">
    <property type="entry name" value="Reductase_C"/>
</dbReference>
<organism evidence="7 8">
    <name type="scientific">Streptomyces montanisoli</name>
    <dbReference type="NCBI Taxonomy" id="2798581"/>
    <lineage>
        <taxon>Bacteria</taxon>
        <taxon>Bacillati</taxon>
        <taxon>Actinomycetota</taxon>
        <taxon>Actinomycetes</taxon>
        <taxon>Kitasatosporales</taxon>
        <taxon>Streptomycetaceae</taxon>
        <taxon>Streptomyces</taxon>
    </lineage>
</organism>
<dbReference type="InterPro" id="IPR036188">
    <property type="entry name" value="FAD/NAD-bd_sf"/>
</dbReference>
<comment type="caution">
    <text evidence="7">The sequence shown here is derived from an EMBL/GenBank/DDBJ whole genome shotgun (WGS) entry which is preliminary data.</text>
</comment>
<feature type="domain" description="FAD/NAD(P)-binding" evidence="5">
    <location>
        <begin position="6"/>
        <end position="309"/>
    </location>
</feature>
<evidence type="ECO:0000256" key="1">
    <source>
        <dbReference type="ARBA" id="ARBA00001974"/>
    </source>
</evidence>
<keyword evidence="2" id="KW-0285">Flavoprotein</keyword>
<evidence type="ECO:0000259" key="6">
    <source>
        <dbReference type="Pfam" id="PF14759"/>
    </source>
</evidence>
<dbReference type="Gene3D" id="3.50.50.60">
    <property type="entry name" value="FAD/NAD(P)-binding domain"/>
    <property type="match status" value="2"/>
</dbReference>
<dbReference type="GO" id="GO:0005737">
    <property type="term" value="C:cytoplasm"/>
    <property type="evidence" value="ECO:0007669"/>
    <property type="project" value="TreeGrafter"/>
</dbReference>
<dbReference type="InterPro" id="IPR016156">
    <property type="entry name" value="FAD/NAD-linked_Rdtase_dimer_sf"/>
</dbReference>
<evidence type="ECO:0000256" key="2">
    <source>
        <dbReference type="ARBA" id="ARBA00022630"/>
    </source>
</evidence>
<dbReference type="AlphaFoldDB" id="A0A940MHU0"/>
<comment type="cofactor">
    <cofactor evidence="1">
        <name>FAD</name>
        <dbReference type="ChEBI" id="CHEBI:57692"/>
    </cofactor>
</comment>
<dbReference type="PRINTS" id="PR00411">
    <property type="entry name" value="PNDRDTASEI"/>
</dbReference>
<dbReference type="GO" id="GO:0016651">
    <property type="term" value="F:oxidoreductase activity, acting on NAD(P)H"/>
    <property type="evidence" value="ECO:0007669"/>
    <property type="project" value="TreeGrafter"/>
</dbReference>
<dbReference type="PANTHER" id="PTHR43557">
    <property type="entry name" value="APOPTOSIS-INDUCING FACTOR 1"/>
    <property type="match status" value="1"/>
</dbReference>
<evidence type="ECO:0000313" key="8">
    <source>
        <dbReference type="Proteomes" id="UP000670475"/>
    </source>
</evidence>
<dbReference type="Pfam" id="PF07992">
    <property type="entry name" value="Pyr_redox_2"/>
    <property type="match status" value="1"/>
</dbReference>
<reference evidence="7" key="1">
    <citation type="submission" date="2021-03" db="EMBL/GenBank/DDBJ databases">
        <title>Whole genome sequence of Streptomyces bomunensis MMS17-BM035.</title>
        <authorList>
            <person name="Lee J.H."/>
        </authorList>
    </citation>
    <scope>NUCLEOTIDE SEQUENCE</scope>
    <source>
        <strain evidence="7">MMS17-BM035</strain>
    </source>
</reference>
<dbReference type="EMBL" id="JAGIQL010000091">
    <property type="protein sequence ID" value="MBP0459912.1"/>
    <property type="molecule type" value="Genomic_DNA"/>
</dbReference>
<keyword evidence="8" id="KW-1185">Reference proteome</keyword>
<dbReference type="Pfam" id="PF14759">
    <property type="entry name" value="Reductase_C"/>
    <property type="match status" value="1"/>
</dbReference>
<keyword evidence="4" id="KW-0560">Oxidoreductase</keyword>
<dbReference type="SUPFAM" id="SSF55424">
    <property type="entry name" value="FAD/NAD-linked reductases, dimerisation (C-terminal) domain"/>
    <property type="match status" value="1"/>
</dbReference>
<dbReference type="PRINTS" id="PR00368">
    <property type="entry name" value="FADPNR"/>
</dbReference>